<evidence type="ECO:0000313" key="1">
    <source>
        <dbReference type="EMBL" id="RNF04987.1"/>
    </source>
</evidence>
<organism evidence="1 2">
    <name type="scientific">Trypanosoma rangeli</name>
    <dbReference type="NCBI Taxonomy" id="5698"/>
    <lineage>
        <taxon>Eukaryota</taxon>
        <taxon>Discoba</taxon>
        <taxon>Euglenozoa</taxon>
        <taxon>Kinetoplastea</taxon>
        <taxon>Metakinetoplastina</taxon>
        <taxon>Trypanosomatida</taxon>
        <taxon>Trypanosomatidae</taxon>
        <taxon>Trypanosoma</taxon>
        <taxon>Herpetosoma</taxon>
    </lineage>
</organism>
<dbReference type="OrthoDB" id="272603at2759"/>
<protein>
    <submittedName>
        <fullName evidence="1">Uncharacterized protein</fullName>
    </submittedName>
</protein>
<reference evidence="1 2" key="1">
    <citation type="journal article" date="2018" name="BMC Genomics">
        <title>Genomic comparison of Trypanosoma conorhini and Trypanosoma rangeli to Trypanosoma cruzi strains of high and low virulence.</title>
        <authorList>
            <person name="Bradwell K.R."/>
            <person name="Koparde V.N."/>
            <person name="Matveyev A.V."/>
            <person name="Serrano M.G."/>
            <person name="Alves J.M."/>
            <person name="Parikh H."/>
            <person name="Huang B."/>
            <person name="Lee V."/>
            <person name="Espinosa-Alvarez O."/>
            <person name="Ortiz P.A."/>
            <person name="Costa-Martins A.G."/>
            <person name="Teixeira M.M."/>
            <person name="Buck G.A."/>
        </authorList>
    </citation>
    <scope>NUCLEOTIDE SEQUENCE [LARGE SCALE GENOMIC DNA]</scope>
    <source>
        <strain evidence="1 2">AM80</strain>
    </source>
</reference>
<evidence type="ECO:0000313" key="2">
    <source>
        <dbReference type="Proteomes" id="UP000283634"/>
    </source>
</evidence>
<sequence>MRLRSFAHLRRRVFAEGFAASAAFYLPLSCLTSSRYFHGRSGRGDLLFVNSDARRHNGRTLGQLRGLRHGSQATSPESGQLHYKKLMAHAVGEGAKSGSEQYRHAACTWSYLLPSLLRCAELAVTEKLWSKLCQTEMNGRSGDAALLTEREKQSVRSGQDLFRYELHQRLPLLEESVFSAELHELISWFTVARRAWVRLPTTSPSPKALSTDISADHVVLMERPLLPPRDVFSGVAPPTMFRDTTPESCQTYNMTLRVAQLTDVVVVRARNEMFRLDNAEIACEGGPKSARLAAKGKKMRRRLVDELCWHDIPYQAVVPDNEMGGGGGEGVCARPCHASTATVSK</sequence>
<dbReference type="Proteomes" id="UP000283634">
    <property type="component" value="Unassembled WGS sequence"/>
</dbReference>
<dbReference type="VEuPathDB" id="TriTrypDB:TRSC58_04757"/>
<dbReference type="AlphaFoldDB" id="A0A3R7NDW0"/>
<dbReference type="EMBL" id="MKGL01000147">
    <property type="protein sequence ID" value="RNF04987.1"/>
    <property type="molecule type" value="Genomic_DNA"/>
</dbReference>
<accession>A0A3R7NDW0</accession>
<gene>
    <name evidence="1" type="ORF">TraAM80_04823</name>
</gene>
<dbReference type="RefSeq" id="XP_029238415.1">
    <property type="nucleotide sequence ID" value="XM_029381736.1"/>
</dbReference>
<dbReference type="OMA" id="TERERQC"/>
<comment type="caution">
    <text evidence="1">The sequence shown here is derived from an EMBL/GenBank/DDBJ whole genome shotgun (WGS) entry which is preliminary data.</text>
</comment>
<dbReference type="GeneID" id="40328756"/>
<name>A0A3R7NDW0_TRYRA</name>
<keyword evidence="2" id="KW-1185">Reference proteome</keyword>
<proteinExistence type="predicted"/>